<comment type="similarity">
    <text evidence="3 4">Belongs to the eukaryotic ribosomal protein eS32 family.</text>
</comment>
<dbReference type="Proteomes" id="UP000481153">
    <property type="component" value="Unassembled WGS sequence"/>
</dbReference>
<dbReference type="InterPro" id="IPR029071">
    <property type="entry name" value="Ubiquitin-like_domsf"/>
</dbReference>
<evidence type="ECO:0000313" key="7">
    <source>
        <dbReference type="Proteomes" id="UP000481153"/>
    </source>
</evidence>
<organism evidence="6 7">
    <name type="scientific">Aphanomyces euteiches</name>
    <dbReference type="NCBI Taxonomy" id="100861"/>
    <lineage>
        <taxon>Eukaryota</taxon>
        <taxon>Sar</taxon>
        <taxon>Stramenopiles</taxon>
        <taxon>Oomycota</taxon>
        <taxon>Saprolegniomycetes</taxon>
        <taxon>Saprolegniales</taxon>
        <taxon>Verrucalvaceae</taxon>
        <taxon>Aphanomyces</taxon>
    </lineage>
</organism>
<dbReference type="GO" id="GO:0005840">
    <property type="term" value="C:ribosome"/>
    <property type="evidence" value="ECO:0007669"/>
    <property type="project" value="UniProtKB-KW"/>
</dbReference>
<sequence>MGSWDELCSICSIQRGTMQIFVDALGGRTLNLNVANDATVASVAAQVENLEFIQNFRLVCAGKTMNGAALLSDYNVVEADTLKVTFDLAGGMRAKWRKKRMRRLRRKRRKMRQRAR</sequence>
<dbReference type="GO" id="GO:1990904">
    <property type="term" value="C:ribonucleoprotein complex"/>
    <property type="evidence" value="ECO:0007669"/>
    <property type="project" value="UniProtKB-KW"/>
</dbReference>
<dbReference type="GO" id="GO:0006412">
    <property type="term" value="P:translation"/>
    <property type="evidence" value="ECO:0007669"/>
    <property type="project" value="InterPro"/>
</dbReference>
<dbReference type="VEuPathDB" id="FungiDB:AeMF1_004100"/>
<reference evidence="6 7" key="1">
    <citation type="submission" date="2019-07" db="EMBL/GenBank/DDBJ databases">
        <title>Genomics analysis of Aphanomyces spp. identifies a new class of oomycete effector associated with host adaptation.</title>
        <authorList>
            <person name="Gaulin E."/>
        </authorList>
    </citation>
    <scope>NUCLEOTIDE SEQUENCE [LARGE SCALE GENOMIC DNA]</scope>
    <source>
        <strain evidence="6 7">ATCC 201684</strain>
    </source>
</reference>
<protein>
    <recommendedName>
        <fullName evidence="4">60S ribosomal protein L41</fullName>
    </recommendedName>
</protein>
<comment type="caution">
    <text evidence="6">The sequence shown here is derived from an EMBL/GenBank/DDBJ whole genome shotgun (WGS) entry which is preliminary data.</text>
</comment>
<feature type="domain" description="Ubiquitin-like" evidence="5">
    <location>
        <begin position="18"/>
        <end position="91"/>
    </location>
</feature>
<dbReference type="EMBL" id="VJMJ01000213">
    <property type="protein sequence ID" value="KAF0726595.1"/>
    <property type="molecule type" value="Genomic_DNA"/>
</dbReference>
<gene>
    <name evidence="6" type="ORF">Ae201684_015217</name>
</gene>
<dbReference type="SUPFAM" id="SSF54236">
    <property type="entry name" value="Ubiquitin-like"/>
    <property type="match status" value="1"/>
</dbReference>
<keyword evidence="7" id="KW-1185">Reference proteome</keyword>
<evidence type="ECO:0000256" key="2">
    <source>
        <dbReference type="ARBA" id="ARBA00023274"/>
    </source>
</evidence>
<dbReference type="SMART" id="SM00213">
    <property type="entry name" value="UBQ"/>
    <property type="match status" value="1"/>
</dbReference>
<name>A0A6G0WHD0_9STRA</name>
<keyword evidence="1 4" id="KW-0689">Ribosomal protein</keyword>
<comment type="subunit">
    <text evidence="4">Component of the large ribosomal subunit.</text>
</comment>
<keyword evidence="2 4" id="KW-0687">Ribonucleoprotein</keyword>
<dbReference type="GO" id="GO:0003735">
    <property type="term" value="F:structural constituent of ribosome"/>
    <property type="evidence" value="ECO:0007669"/>
    <property type="project" value="UniProtKB-UniRule"/>
</dbReference>
<evidence type="ECO:0000256" key="1">
    <source>
        <dbReference type="ARBA" id="ARBA00022980"/>
    </source>
</evidence>
<evidence type="ECO:0000313" key="6">
    <source>
        <dbReference type="EMBL" id="KAF0726595.1"/>
    </source>
</evidence>
<proteinExistence type="inferred from homology"/>
<accession>A0A6G0WHD0</accession>
<evidence type="ECO:0000256" key="3">
    <source>
        <dbReference type="ARBA" id="ARBA00043969"/>
    </source>
</evidence>
<evidence type="ECO:0000259" key="5">
    <source>
        <dbReference type="PROSITE" id="PS50053"/>
    </source>
</evidence>
<dbReference type="Gene3D" id="3.10.20.90">
    <property type="entry name" value="Phosphatidylinositol 3-kinase Catalytic Subunit, Chain A, domain 1"/>
    <property type="match status" value="1"/>
</dbReference>
<dbReference type="InterPro" id="IPR000626">
    <property type="entry name" value="Ubiquitin-like_dom"/>
</dbReference>
<dbReference type="InterPro" id="IPR007836">
    <property type="entry name" value="Ribosomal_eS32"/>
</dbReference>
<evidence type="ECO:0000256" key="4">
    <source>
        <dbReference type="RuleBase" id="RU368055"/>
    </source>
</evidence>
<dbReference type="AlphaFoldDB" id="A0A6G0WHD0"/>
<dbReference type="Pfam" id="PF05162">
    <property type="entry name" value="Ribosomal_L41"/>
    <property type="match status" value="1"/>
</dbReference>
<dbReference type="PROSITE" id="PS50053">
    <property type="entry name" value="UBIQUITIN_2"/>
    <property type="match status" value="1"/>
</dbReference>